<organism evidence="3 4">
    <name type="scientific">Phtheirospermum japonicum</name>
    <dbReference type="NCBI Taxonomy" id="374723"/>
    <lineage>
        <taxon>Eukaryota</taxon>
        <taxon>Viridiplantae</taxon>
        <taxon>Streptophyta</taxon>
        <taxon>Embryophyta</taxon>
        <taxon>Tracheophyta</taxon>
        <taxon>Spermatophyta</taxon>
        <taxon>Magnoliopsida</taxon>
        <taxon>eudicotyledons</taxon>
        <taxon>Gunneridae</taxon>
        <taxon>Pentapetalae</taxon>
        <taxon>asterids</taxon>
        <taxon>lamiids</taxon>
        <taxon>Lamiales</taxon>
        <taxon>Orobanchaceae</taxon>
        <taxon>Orobanchaceae incertae sedis</taxon>
        <taxon>Phtheirospermum</taxon>
    </lineage>
</organism>
<evidence type="ECO:0000259" key="1">
    <source>
        <dbReference type="PROSITE" id="PS50055"/>
    </source>
</evidence>
<dbReference type="GO" id="GO:0004725">
    <property type="term" value="F:protein tyrosine phosphatase activity"/>
    <property type="evidence" value="ECO:0007669"/>
    <property type="project" value="InterPro"/>
</dbReference>
<proteinExistence type="predicted"/>
<evidence type="ECO:0000313" key="3">
    <source>
        <dbReference type="EMBL" id="GFP92096.1"/>
    </source>
</evidence>
<comment type="caution">
    <text evidence="3">The sequence shown here is derived from an EMBL/GenBank/DDBJ whole genome shotgun (WGS) entry which is preliminary data.</text>
</comment>
<evidence type="ECO:0000259" key="2">
    <source>
        <dbReference type="PROSITE" id="PS50056"/>
    </source>
</evidence>
<sequence length="221" mass="25421">MRGSEMRSRCTVALDNTNHSKNHYTDVLSFDDNRVILEQSADYRPSTKGYINASFVMTSENVSRFIATQGPLSHTFEDFWEMILQYRCPVIVMLTQLIDNYHSLKCVDYFQVEDVPREFGNICIATKWIQTPNNSLVLRCLEVKHKESEEAPLLVLHVQYPEWPDHGVPNDTLAVREIFKRISNVPPSLWPVVVHCSAGIGRTGTYCVSYTIRSKGFLWET</sequence>
<name>A0A830BZ58_9LAMI</name>
<dbReference type="Gene3D" id="3.90.190.10">
    <property type="entry name" value="Protein tyrosine phosphatase superfamily"/>
    <property type="match status" value="1"/>
</dbReference>
<dbReference type="PANTHER" id="PTHR19134:SF449">
    <property type="entry name" value="TYROSINE-PROTEIN PHOSPHATASE 1"/>
    <property type="match status" value="1"/>
</dbReference>
<dbReference type="Pfam" id="PF00102">
    <property type="entry name" value="Y_phosphatase"/>
    <property type="match status" value="1"/>
</dbReference>
<dbReference type="Proteomes" id="UP000653305">
    <property type="component" value="Unassembled WGS sequence"/>
</dbReference>
<dbReference type="SMART" id="SM00194">
    <property type="entry name" value="PTPc"/>
    <property type="match status" value="1"/>
</dbReference>
<dbReference type="InterPro" id="IPR000387">
    <property type="entry name" value="Tyr_Pase_dom"/>
</dbReference>
<dbReference type="EMBL" id="BMAC01000267">
    <property type="protein sequence ID" value="GFP92096.1"/>
    <property type="molecule type" value="Genomic_DNA"/>
</dbReference>
<gene>
    <name evidence="3" type="ORF">PHJA_001353700</name>
</gene>
<feature type="domain" description="Tyrosine-protein phosphatase" evidence="1">
    <location>
        <begin position="1"/>
        <end position="208"/>
    </location>
</feature>
<dbReference type="AlphaFoldDB" id="A0A830BZ58"/>
<protein>
    <submittedName>
        <fullName evidence="3">Protein-tyrosine-phosphatase ptp1</fullName>
    </submittedName>
</protein>
<feature type="domain" description="Tyrosine specific protein phosphatases" evidence="2">
    <location>
        <begin position="176"/>
        <end position="221"/>
    </location>
</feature>
<reference evidence="3" key="1">
    <citation type="submission" date="2020-07" db="EMBL/GenBank/DDBJ databases">
        <title>Ethylene signaling mediates host invasion by parasitic plants.</title>
        <authorList>
            <person name="Yoshida S."/>
        </authorList>
    </citation>
    <scope>NUCLEOTIDE SEQUENCE</scope>
    <source>
        <strain evidence="3">Okayama</strain>
    </source>
</reference>
<dbReference type="InterPro" id="IPR003595">
    <property type="entry name" value="Tyr_Pase_cat"/>
</dbReference>
<keyword evidence="4" id="KW-1185">Reference proteome</keyword>
<dbReference type="PANTHER" id="PTHR19134">
    <property type="entry name" value="RECEPTOR-TYPE TYROSINE-PROTEIN PHOSPHATASE"/>
    <property type="match status" value="1"/>
</dbReference>
<dbReference type="PROSITE" id="PS50055">
    <property type="entry name" value="TYR_PHOSPHATASE_PTP"/>
    <property type="match status" value="1"/>
</dbReference>
<dbReference type="SMART" id="SM00404">
    <property type="entry name" value="PTPc_motif"/>
    <property type="match status" value="1"/>
</dbReference>
<dbReference type="InterPro" id="IPR029021">
    <property type="entry name" value="Prot-tyrosine_phosphatase-like"/>
</dbReference>
<accession>A0A830BZ58</accession>
<dbReference type="OrthoDB" id="10253954at2759"/>
<dbReference type="PROSITE" id="PS00383">
    <property type="entry name" value="TYR_PHOSPHATASE_1"/>
    <property type="match status" value="1"/>
</dbReference>
<evidence type="ECO:0000313" key="4">
    <source>
        <dbReference type="Proteomes" id="UP000653305"/>
    </source>
</evidence>
<dbReference type="InterPro" id="IPR050348">
    <property type="entry name" value="Protein-Tyr_Phosphatase"/>
</dbReference>
<dbReference type="InterPro" id="IPR000242">
    <property type="entry name" value="PTP_cat"/>
</dbReference>
<dbReference type="SUPFAM" id="SSF52799">
    <property type="entry name" value="(Phosphotyrosine protein) phosphatases II"/>
    <property type="match status" value="1"/>
</dbReference>
<dbReference type="PRINTS" id="PR00700">
    <property type="entry name" value="PRTYPHPHTASE"/>
</dbReference>
<dbReference type="InterPro" id="IPR016130">
    <property type="entry name" value="Tyr_Pase_AS"/>
</dbReference>
<dbReference type="PROSITE" id="PS50056">
    <property type="entry name" value="TYR_PHOSPHATASE_2"/>
    <property type="match status" value="1"/>
</dbReference>